<evidence type="ECO:0000313" key="3">
    <source>
        <dbReference type="Proteomes" id="UP001295794"/>
    </source>
</evidence>
<name>A0AAD2JUC2_9AGAR</name>
<feature type="compositionally biased region" description="Basic residues" evidence="1">
    <location>
        <begin position="23"/>
        <end position="36"/>
    </location>
</feature>
<organism evidence="2 3">
    <name type="scientific">Mycena citricolor</name>
    <dbReference type="NCBI Taxonomy" id="2018698"/>
    <lineage>
        <taxon>Eukaryota</taxon>
        <taxon>Fungi</taxon>
        <taxon>Dikarya</taxon>
        <taxon>Basidiomycota</taxon>
        <taxon>Agaricomycotina</taxon>
        <taxon>Agaricomycetes</taxon>
        <taxon>Agaricomycetidae</taxon>
        <taxon>Agaricales</taxon>
        <taxon>Marasmiineae</taxon>
        <taxon>Mycenaceae</taxon>
        <taxon>Mycena</taxon>
    </lineage>
</organism>
<feature type="region of interest" description="Disordered" evidence="1">
    <location>
        <begin position="17"/>
        <end position="43"/>
    </location>
</feature>
<dbReference type="Proteomes" id="UP001295794">
    <property type="component" value="Unassembled WGS sequence"/>
</dbReference>
<evidence type="ECO:0000256" key="1">
    <source>
        <dbReference type="SAM" id="MobiDB-lite"/>
    </source>
</evidence>
<protein>
    <submittedName>
        <fullName evidence="2">Uncharacterized protein</fullName>
    </submittedName>
</protein>
<dbReference type="AlphaFoldDB" id="A0AAD2JUC2"/>
<evidence type="ECO:0000313" key="2">
    <source>
        <dbReference type="EMBL" id="CAK5262347.1"/>
    </source>
</evidence>
<feature type="compositionally biased region" description="Polar residues" evidence="1">
    <location>
        <begin position="130"/>
        <end position="148"/>
    </location>
</feature>
<dbReference type="EMBL" id="CAVNYO010000014">
    <property type="protein sequence ID" value="CAK5262347.1"/>
    <property type="molecule type" value="Genomic_DNA"/>
</dbReference>
<feature type="compositionally biased region" description="Low complexity" evidence="1">
    <location>
        <begin position="61"/>
        <end position="83"/>
    </location>
</feature>
<feature type="region of interest" description="Disordered" evidence="1">
    <location>
        <begin position="61"/>
        <end position="165"/>
    </location>
</feature>
<accession>A0AAD2JUC2</accession>
<sequence length="248" mass="26511">SFQSTCNVTYHIAISIQSPREVRGKKSNKTNRKKRREDHGRNHNLALKVCVPVRVPFKLSTSSAVPSSLSSPKTSSWTPSTTSRQNSSINPISPPFGTVPASQFSQIPNLPRKVRVESKTPPVPRLDPPTRSSNSIAGYRSVRNSASTDPCCESPIRASEGAPAPVAGDAGGGGAFDPCAIASSNRAQPLARSARISDVARARPGSRGLLTYAPTCRCASLARCQNKHIGSECRKPGRHTLRYSSAKP</sequence>
<proteinExistence type="predicted"/>
<keyword evidence="3" id="KW-1185">Reference proteome</keyword>
<reference evidence="2" key="1">
    <citation type="submission" date="2023-11" db="EMBL/GenBank/DDBJ databases">
        <authorList>
            <person name="De Vega J J."/>
            <person name="De Vega J J."/>
        </authorList>
    </citation>
    <scope>NUCLEOTIDE SEQUENCE</scope>
</reference>
<comment type="caution">
    <text evidence="2">The sequence shown here is derived from an EMBL/GenBank/DDBJ whole genome shotgun (WGS) entry which is preliminary data.</text>
</comment>
<gene>
    <name evidence="2" type="ORF">MYCIT1_LOCUS975</name>
</gene>
<feature type="non-terminal residue" evidence="2">
    <location>
        <position position="1"/>
    </location>
</feature>
<feature type="non-terminal residue" evidence="2">
    <location>
        <position position="248"/>
    </location>
</feature>